<accession>A0A3B1B3C2</accession>
<evidence type="ECO:0000313" key="1">
    <source>
        <dbReference type="EMBL" id="VAX06453.1"/>
    </source>
</evidence>
<reference evidence="1" key="1">
    <citation type="submission" date="2018-06" db="EMBL/GenBank/DDBJ databases">
        <authorList>
            <person name="Zhirakovskaya E."/>
        </authorList>
    </citation>
    <scope>NUCLEOTIDE SEQUENCE</scope>
</reference>
<gene>
    <name evidence="1" type="ORF">MNBD_GAMMA25-1892</name>
</gene>
<proteinExistence type="predicted"/>
<sequence>MSEKSKLIAQMLEMQKKFIAYEQANGVTMADMYIAKDGDTLQNYREEFAKLSDKVNALAHEEKGSKRFY</sequence>
<dbReference type="AlphaFoldDB" id="A0A3B1B3C2"/>
<dbReference type="EMBL" id="UOFY01000008">
    <property type="protein sequence ID" value="VAX06453.1"/>
    <property type="molecule type" value="Genomic_DNA"/>
</dbReference>
<organism evidence="1">
    <name type="scientific">hydrothermal vent metagenome</name>
    <dbReference type="NCBI Taxonomy" id="652676"/>
    <lineage>
        <taxon>unclassified sequences</taxon>
        <taxon>metagenomes</taxon>
        <taxon>ecological metagenomes</taxon>
    </lineage>
</organism>
<name>A0A3B1B3C2_9ZZZZ</name>
<protein>
    <submittedName>
        <fullName evidence="1">Uncharacterized protein</fullName>
    </submittedName>
</protein>